<dbReference type="InterPro" id="IPR036097">
    <property type="entry name" value="HisK_dim/P_sf"/>
</dbReference>
<dbReference type="Proteomes" id="UP000185934">
    <property type="component" value="Chromosome"/>
</dbReference>
<feature type="transmembrane region" description="Helical" evidence="7">
    <location>
        <begin position="179"/>
        <end position="200"/>
    </location>
</feature>
<keyword evidence="7" id="KW-0472">Membrane</keyword>
<keyword evidence="3 6" id="KW-0597">Phosphoprotein</keyword>
<dbReference type="KEGG" id="dfo:Dform_01672"/>
<dbReference type="STRING" id="1839801.Dform_01672"/>
<accession>A0A1P8F976</accession>
<keyword evidence="4 10" id="KW-0808">Transferase</keyword>
<feature type="transmembrane region" description="Helical" evidence="7">
    <location>
        <begin position="108"/>
        <end position="125"/>
    </location>
</feature>
<dbReference type="Gene3D" id="1.10.287.130">
    <property type="match status" value="1"/>
</dbReference>
<evidence type="ECO:0000256" key="4">
    <source>
        <dbReference type="ARBA" id="ARBA00022777"/>
    </source>
</evidence>
<feature type="transmembrane region" description="Helical" evidence="7">
    <location>
        <begin position="156"/>
        <end position="173"/>
    </location>
</feature>
<dbReference type="InterPro" id="IPR011006">
    <property type="entry name" value="CheY-like_superfamily"/>
</dbReference>
<dbReference type="InterPro" id="IPR003594">
    <property type="entry name" value="HATPase_dom"/>
</dbReference>
<dbReference type="InterPro" id="IPR001789">
    <property type="entry name" value="Sig_transdc_resp-reg_receiver"/>
</dbReference>
<evidence type="ECO:0000259" key="8">
    <source>
        <dbReference type="PROSITE" id="PS50109"/>
    </source>
</evidence>
<evidence type="ECO:0000256" key="1">
    <source>
        <dbReference type="ARBA" id="ARBA00000085"/>
    </source>
</evidence>
<dbReference type="PRINTS" id="PR00344">
    <property type="entry name" value="BCTRLSENSOR"/>
</dbReference>
<dbReference type="CDD" id="cd00082">
    <property type="entry name" value="HisKA"/>
    <property type="match status" value="1"/>
</dbReference>
<proteinExistence type="predicted"/>
<dbReference type="EMBL" id="CP018258">
    <property type="protein sequence ID" value="APV44993.1"/>
    <property type="molecule type" value="Genomic_DNA"/>
</dbReference>
<dbReference type="InterPro" id="IPR004358">
    <property type="entry name" value="Sig_transdc_His_kin-like_C"/>
</dbReference>
<dbReference type="SMART" id="SM00448">
    <property type="entry name" value="REC"/>
    <property type="match status" value="1"/>
</dbReference>
<feature type="transmembrane region" description="Helical" evidence="7">
    <location>
        <begin position="75"/>
        <end position="96"/>
    </location>
</feature>
<protein>
    <recommendedName>
        <fullName evidence="2">histidine kinase</fullName>
        <ecNumber evidence="2">2.7.13.3</ecNumber>
    </recommendedName>
</protein>
<evidence type="ECO:0000256" key="7">
    <source>
        <dbReference type="SAM" id="Phobius"/>
    </source>
</evidence>
<evidence type="ECO:0000313" key="11">
    <source>
        <dbReference type="Proteomes" id="UP000185934"/>
    </source>
</evidence>
<keyword evidence="4 10" id="KW-0418">Kinase</keyword>
<dbReference type="SMART" id="SM00387">
    <property type="entry name" value="HATPase_c"/>
    <property type="match status" value="1"/>
</dbReference>
<dbReference type="InterPro" id="IPR036890">
    <property type="entry name" value="HATPase_C_sf"/>
</dbReference>
<evidence type="ECO:0000256" key="3">
    <source>
        <dbReference type="ARBA" id="ARBA00022553"/>
    </source>
</evidence>
<sequence>MFKYRDKIPDIILRFFGLEHSPHNLWLPNVPEERYRPRYLKEDARLTSITALFSIAITGLFAFRDYQFLGMSSEFYALAALRLGIVIMGLFIIRFLKSVDDFRAFDRVTFFGFLAGVTGFLIINATRPPDYTLYLLSDLAAAAAIYIAVPQKLSNQLFLGMYIMAGDILILIFTKDVALHSQLFTIIPTFATVNIIGFGLSRRLQASRCRETLAREAEAQAQEAKLKMELEQHRTEKLEAIGQAAGGIAHDFNNIFTAIIGNVSLARELAEPDSEMGVILAEAEKASIRATELNRQLITFARGGQPVKQPSYVVDLVRETVNSVLNGSKIEAKVSIPEVIIAEMDPAQIRQALKNILVNAKEAMPGGGTVRIDARSVDALEISRRGLSGLLNGERYILLEVSDDGPGIPEKDRDKVFQPFFSTKPGASGLGLPAAYSICKSHGGYLTISYNGSRGATFSIYLPAGITAPELPEARAGAASHFRILVMDDEQDVRKVAGKMILRIGYDVETAVDGREAIELYREGITTGNRFNAVILDMTVPGGMGGLETIGILRDIDPMVTAIVSSGYSDDPALAQYADLGFSGVIHKPYSIDQLREALDRVFGLAPAGRASI</sequence>
<reference evidence="11" key="1">
    <citation type="submission" date="2016-11" db="EMBL/GenBank/DDBJ databases">
        <title>Dehalogenimonas formicexedens sp. nov., a chlorinated alkane respiring bacterium isolated from contaminated groundwater.</title>
        <authorList>
            <person name="Key T.A."/>
            <person name="Bowman K.S."/>
            <person name="Lee I."/>
            <person name="Chun J."/>
            <person name="Albuquerque L."/>
            <person name="da Costa M.S."/>
            <person name="Rainey F.A."/>
            <person name="Moe W.M."/>
        </authorList>
    </citation>
    <scope>NUCLEOTIDE SEQUENCE [LARGE SCALE GENOMIC DNA]</scope>
    <source>
        <strain evidence="11">NSZ-14</strain>
    </source>
</reference>
<dbReference type="Pfam" id="PF00072">
    <property type="entry name" value="Response_reg"/>
    <property type="match status" value="1"/>
</dbReference>
<evidence type="ECO:0000259" key="9">
    <source>
        <dbReference type="PROSITE" id="PS50110"/>
    </source>
</evidence>
<dbReference type="InterPro" id="IPR005467">
    <property type="entry name" value="His_kinase_dom"/>
</dbReference>
<dbReference type="SUPFAM" id="SSF47384">
    <property type="entry name" value="Homodimeric domain of signal transducing histidine kinase"/>
    <property type="match status" value="1"/>
</dbReference>
<dbReference type="Gene3D" id="3.40.50.2300">
    <property type="match status" value="1"/>
</dbReference>
<dbReference type="PANTHER" id="PTHR43065:SF42">
    <property type="entry name" value="TWO-COMPONENT SENSOR PPRA"/>
    <property type="match status" value="1"/>
</dbReference>
<dbReference type="Gene3D" id="3.30.565.10">
    <property type="entry name" value="Histidine kinase-like ATPase, C-terminal domain"/>
    <property type="match status" value="1"/>
</dbReference>
<dbReference type="GO" id="GO:0000155">
    <property type="term" value="F:phosphorelay sensor kinase activity"/>
    <property type="evidence" value="ECO:0007669"/>
    <property type="project" value="InterPro"/>
</dbReference>
<feature type="modified residue" description="4-aspartylphosphate" evidence="6">
    <location>
        <position position="537"/>
    </location>
</feature>
<dbReference type="Pfam" id="PF02518">
    <property type="entry name" value="HATPase_c"/>
    <property type="match status" value="1"/>
</dbReference>
<dbReference type="CDD" id="cd17546">
    <property type="entry name" value="REC_hyHK_CKI1_RcsC-like"/>
    <property type="match status" value="1"/>
</dbReference>
<dbReference type="SUPFAM" id="SSF55874">
    <property type="entry name" value="ATPase domain of HSP90 chaperone/DNA topoisomerase II/histidine kinase"/>
    <property type="match status" value="1"/>
</dbReference>
<keyword evidence="7" id="KW-0812">Transmembrane</keyword>
<organism evidence="10 11">
    <name type="scientific">Dehalogenimonas formicexedens</name>
    <dbReference type="NCBI Taxonomy" id="1839801"/>
    <lineage>
        <taxon>Bacteria</taxon>
        <taxon>Bacillati</taxon>
        <taxon>Chloroflexota</taxon>
        <taxon>Dehalococcoidia</taxon>
        <taxon>Dehalococcoidales</taxon>
        <taxon>Dehalococcoidaceae</taxon>
        <taxon>Dehalogenimonas</taxon>
    </lineage>
</organism>
<dbReference type="PROSITE" id="PS50109">
    <property type="entry name" value="HIS_KIN"/>
    <property type="match status" value="1"/>
</dbReference>
<dbReference type="SUPFAM" id="SSF52172">
    <property type="entry name" value="CheY-like"/>
    <property type="match status" value="1"/>
</dbReference>
<dbReference type="PANTHER" id="PTHR43065">
    <property type="entry name" value="SENSOR HISTIDINE KINASE"/>
    <property type="match status" value="1"/>
</dbReference>
<feature type="domain" description="Histidine kinase" evidence="8">
    <location>
        <begin position="247"/>
        <end position="466"/>
    </location>
</feature>
<keyword evidence="11" id="KW-1185">Reference proteome</keyword>
<feature type="transmembrane region" description="Helical" evidence="7">
    <location>
        <begin position="131"/>
        <end position="149"/>
    </location>
</feature>
<keyword evidence="7" id="KW-1133">Transmembrane helix</keyword>
<dbReference type="InterPro" id="IPR003661">
    <property type="entry name" value="HisK_dim/P_dom"/>
</dbReference>
<dbReference type="PROSITE" id="PS50110">
    <property type="entry name" value="RESPONSE_REGULATORY"/>
    <property type="match status" value="1"/>
</dbReference>
<dbReference type="SMART" id="SM00388">
    <property type="entry name" value="HisKA"/>
    <property type="match status" value="1"/>
</dbReference>
<feature type="domain" description="Response regulatory" evidence="9">
    <location>
        <begin position="483"/>
        <end position="603"/>
    </location>
</feature>
<evidence type="ECO:0000256" key="2">
    <source>
        <dbReference type="ARBA" id="ARBA00012438"/>
    </source>
</evidence>
<comment type="catalytic activity">
    <reaction evidence="1">
        <text>ATP + protein L-histidine = ADP + protein N-phospho-L-histidine.</text>
        <dbReference type="EC" id="2.7.13.3"/>
    </reaction>
</comment>
<evidence type="ECO:0000256" key="6">
    <source>
        <dbReference type="PROSITE-ProRule" id="PRU00169"/>
    </source>
</evidence>
<feature type="transmembrane region" description="Helical" evidence="7">
    <location>
        <begin position="44"/>
        <end position="63"/>
    </location>
</feature>
<evidence type="ECO:0000256" key="5">
    <source>
        <dbReference type="ARBA" id="ARBA00023012"/>
    </source>
</evidence>
<keyword evidence="5" id="KW-0902">Two-component regulatory system</keyword>
<dbReference type="EC" id="2.7.13.3" evidence="2"/>
<name>A0A1P8F976_9CHLR</name>
<evidence type="ECO:0000313" key="10">
    <source>
        <dbReference type="EMBL" id="APV44993.1"/>
    </source>
</evidence>
<gene>
    <name evidence="10" type="ORF">Dform_01672</name>
</gene>
<dbReference type="AlphaFoldDB" id="A0A1P8F976"/>